<keyword evidence="3" id="KW-1185">Reference proteome</keyword>
<dbReference type="GO" id="GO:0006508">
    <property type="term" value="P:proteolysis"/>
    <property type="evidence" value="ECO:0007669"/>
    <property type="project" value="UniProtKB-KW"/>
</dbReference>
<dbReference type="EMBL" id="JBEPMJ010000027">
    <property type="protein sequence ID" value="MET3751750.1"/>
    <property type="molecule type" value="Genomic_DNA"/>
</dbReference>
<gene>
    <name evidence="2" type="ORF">ABID24_003012</name>
</gene>
<dbReference type="Proteomes" id="UP001549106">
    <property type="component" value="Unassembled WGS sequence"/>
</dbReference>
<keyword evidence="2" id="KW-0378">Hydrolase</keyword>
<evidence type="ECO:0000313" key="2">
    <source>
        <dbReference type="EMBL" id="MET3751750.1"/>
    </source>
</evidence>
<name>A0ABV2M5K9_9FIRM</name>
<sequence>MPFRDYIEGKSSLSTLLIMGIGYIVLVGIMSIKWSLLYKLTGSLWMGLGDHLFNNVIVTNLVHVISNNEADSMQIVRILIGQLISFIIVLLFYIMNNKRTS</sequence>
<evidence type="ECO:0000313" key="3">
    <source>
        <dbReference type="Proteomes" id="UP001549106"/>
    </source>
</evidence>
<keyword evidence="1" id="KW-1133">Transmembrane helix</keyword>
<evidence type="ECO:0000256" key="1">
    <source>
        <dbReference type="SAM" id="Phobius"/>
    </source>
</evidence>
<keyword evidence="1" id="KW-0472">Membrane</keyword>
<feature type="transmembrane region" description="Helical" evidence="1">
    <location>
        <begin position="12"/>
        <end position="36"/>
    </location>
</feature>
<protein>
    <submittedName>
        <fullName evidence="2">Membrane protease YdiL (CAAX protease family)</fullName>
    </submittedName>
</protein>
<comment type="caution">
    <text evidence="2">The sequence shown here is derived from an EMBL/GenBank/DDBJ whole genome shotgun (WGS) entry which is preliminary data.</text>
</comment>
<dbReference type="GO" id="GO:0008233">
    <property type="term" value="F:peptidase activity"/>
    <property type="evidence" value="ECO:0007669"/>
    <property type="project" value="UniProtKB-KW"/>
</dbReference>
<proteinExistence type="predicted"/>
<feature type="transmembrane region" description="Helical" evidence="1">
    <location>
        <begin position="75"/>
        <end position="95"/>
    </location>
</feature>
<keyword evidence="2" id="KW-0645">Protease</keyword>
<accession>A0ABV2M5K9</accession>
<organism evidence="2 3">
    <name type="scientific">Blautia caecimuris</name>
    <dbReference type="NCBI Taxonomy" id="1796615"/>
    <lineage>
        <taxon>Bacteria</taxon>
        <taxon>Bacillati</taxon>
        <taxon>Bacillota</taxon>
        <taxon>Clostridia</taxon>
        <taxon>Lachnospirales</taxon>
        <taxon>Lachnospiraceae</taxon>
        <taxon>Blautia</taxon>
    </lineage>
</organism>
<keyword evidence="1" id="KW-0812">Transmembrane</keyword>
<reference evidence="2 3" key="1">
    <citation type="submission" date="2024-06" db="EMBL/GenBank/DDBJ databases">
        <title>Genomic Encyclopedia of Type Strains, Phase IV (KMG-IV): sequencing the most valuable type-strain genomes for metagenomic binning, comparative biology and taxonomic classification.</title>
        <authorList>
            <person name="Goeker M."/>
        </authorList>
    </citation>
    <scope>NUCLEOTIDE SEQUENCE [LARGE SCALE GENOMIC DNA]</scope>
    <source>
        <strain evidence="2 3">DSM 29492</strain>
    </source>
</reference>